<comment type="caution">
    <text evidence="1">The sequence shown here is derived from an EMBL/GenBank/DDBJ whole genome shotgun (WGS) entry which is preliminary data.</text>
</comment>
<dbReference type="EMBL" id="JBBNAG010000002">
    <property type="protein sequence ID" value="KAK9157730.1"/>
    <property type="molecule type" value="Genomic_DNA"/>
</dbReference>
<dbReference type="AlphaFoldDB" id="A0AAP0KT51"/>
<proteinExistence type="predicted"/>
<reference evidence="1 2" key="1">
    <citation type="submission" date="2024-01" db="EMBL/GenBank/DDBJ databases">
        <title>Genome assemblies of Stephania.</title>
        <authorList>
            <person name="Yang L."/>
        </authorList>
    </citation>
    <scope>NUCLEOTIDE SEQUENCE [LARGE SCALE GENOMIC DNA]</scope>
    <source>
        <strain evidence="1">JXDWG</strain>
        <tissue evidence="1">Leaf</tissue>
    </source>
</reference>
<sequence>MPMMKPNANHLLKALHQVVRRVKECKARVHERTIGLAILLFAGVVFQLNELDTWQLANGDKAYKKVVQTYGRQSSKLHTLQINSEKESKKDKSPEYVLIFVSSSLGYNSKRSLDCWSDMVD</sequence>
<protein>
    <submittedName>
        <fullName evidence="1">Uncharacterized protein</fullName>
    </submittedName>
</protein>
<gene>
    <name evidence="1" type="ORF">Scep_004304</name>
</gene>
<organism evidence="1 2">
    <name type="scientific">Stephania cephalantha</name>
    <dbReference type="NCBI Taxonomy" id="152367"/>
    <lineage>
        <taxon>Eukaryota</taxon>
        <taxon>Viridiplantae</taxon>
        <taxon>Streptophyta</taxon>
        <taxon>Embryophyta</taxon>
        <taxon>Tracheophyta</taxon>
        <taxon>Spermatophyta</taxon>
        <taxon>Magnoliopsida</taxon>
        <taxon>Ranunculales</taxon>
        <taxon>Menispermaceae</taxon>
        <taxon>Menispermoideae</taxon>
        <taxon>Cissampelideae</taxon>
        <taxon>Stephania</taxon>
    </lineage>
</organism>
<evidence type="ECO:0000313" key="2">
    <source>
        <dbReference type="Proteomes" id="UP001419268"/>
    </source>
</evidence>
<dbReference type="Proteomes" id="UP001419268">
    <property type="component" value="Unassembled WGS sequence"/>
</dbReference>
<keyword evidence="2" id="KW-1185">Reference proteome</keyword>
<name>A0AAP0KT51_9MAGN</name>
<accession>A0AAP0KT51</accession>
<evidence type="ECO:0000313" key="1">
    <source>
        <dbReference type="EMBL" id="KAK9157730.1"/>
    </source>
</evidence>